<keyword evidence="3 9" id="KW-0136">Cellulose degradation</keyword>
<evidence type="ECO:0000256" key="3">
    <source>
        <dbReference type="ARBA" id="ARBA00023001"/>
    </source>
</evidence>
<evidence type="ECO:0000256" key="4">
    <source>
        <dbReference type="ARBA" id="ARBA00023157"/>
    </source>
</evidence>
<dbReference type="Gene3D" id="3.20.20.40">
    <property type="entry name" value="1, 4-beta cellobiohydrolase"/>
    <property type="match status" value="1"/>
</dbReference>
<evidence type="ECO:0000256" key="2">
    <source>
        <dbReference type="ARBA" id="ARBA00022801"/>
    </source>
</evidence>
<gene>
    <name evidence="10" type="ORF">QWY29_06765</name>
</gene>
<accession>A0ABT8ESF7</accession>
<dbReference type="SUPFAM" id="SSF51989">
    <property type="entry name" value="Glycosyl hydrolases family 6, cellulases"/>
    <property type="match status" value="1"/>
</dbReference>
<dbReference type="InterPro" id="IPR001524">
    <property type="entry name" value="Glyco_hydro_6_CS"/>
</dbReference>
<evidence type="ECO:0000256" key="8">
    <source>
        <dbReference type="PROSITE-ProRule" id="PRU10057"/>
    </source>
</evidence>
<keyword evidence="1 9" id="KW-0732">Signal</keyword>
<proteinExistence type="inferred from homology"/>
<keyword evidence="4" id="KW-1015">Disulfide bond</keyword>
<dbReference type="EC" id="3.2.1.-" evidence="9"/>
<keyword evidence="7 9" id="KW-0624">Polysaccharide degradation</keyword>
<feature type="signal peptide" evidence="9">
    <location>
        <begin position="1"/>
        <end position="25"/>
    </location>
</feature>
<keyword evidence="5 9" id="KW-0119">Carbohydrate metabolism</keyword>
<evidence type="ECO:0000256" key="6">
    <source>
        <dbReference type="ARBA" id="ARBA00023295"/>
    </source>
</evidence>
<dbReference type="InterPro" id="IPR036434">
    <property type="entry name" value="Beta_cellobiohydrolase_sf"/>
</dbReference>
<evidence type="ECO:0000313" key="11">
    <source>
        <dbReference type="Proteomes" id="UP001168537"/>
    </source>
</evidence>
<feature type="chain" id="PRO_5045001757" description="Glucanase" evidence="9">
    <location>
        <begin position="26"/>
        <end position="356"/>
    </location>
</feature>
<comment type="caution">
    <text evidence="10">The sequence shown here is derived from an EMBL/GenBank/DDBJ whole genome shotgun (WGS) entry which is preliminary data.</text>
</comment>
<organism evidence="10 11">
    <name type="scientific">Nocardioides abyssi</name>
    <dbReference type="NCBI Taxonomy" id="3058370"/>
    <lineage>
        <taxon>Bacteria</taxon>
        <taxon>Bacillati</taxon>
        <taxon>Actinomycetota</taxon>
        <taxon>Actinomycetes</taxon>
        <taxon>Propionibacteriales</taxon>
        <taxon>Nocardioidaceae</taxon>
        <taxon>Nocardioides</taxon>
    </lineage>
</organism>
<feature type="active site" description="Proton donor" evidence="8">
    <location>
        <position position="179"/>
    </location>
</feature>
<dbReference type="EMBL" id="JAUHJR010000002">
    <property type="protein sequence ID" value="MDN4161054.1"/>
    <property type="molecule type" value="Genomic_DNA"/>
</dbReference>
<evidence type="ECO:0000313" key="10">
    <source>
        <dbReference type="EMBL" id="MDN4161054.1"/>
    </source>
</evidence>
<dbReference type="InterPro" id="IPR016288">
    <property type="entry name" value="Beta_cellobiohydrolase"/>
</dbReference>
<dbReference type="Proteomes" id="UP001168537">
    <property type="component" value="Unassembled WGS sequence"/>
</dbReference>
<dbReference type="RefSeq" id="WP_300959935.1">
    <property type="nucleotide sequence ID" value="NZ_JAUHJR010000002.1"/>
</dbReference>
<evidence type="ECO:0000256" key="9">
    <source>
        <dbReference type="RuleBase" id="RU361186"/>
    </source>
</evidence>
<dbReference type="PANTHER" id="PTHR34876:SF4">
    <property type="entry name" value="1,4-BETA-D-GLUCAN CELLOBIOHYDROLASE C-RELATED"/>
    <property type="match status" value="1"/>
</dbReference>
<evidence type="ECO:0000256" key="5">
    <source>
        <dbReference type="ARBA" id="ARBA00023277"/>
    </source>
</evidence>
<dbReference type="PANTHER" id="PTHR34876">
    <property type="match status" value="1"/>
</dbReference>
<comment type="similarity">
    <text evidence="9">Belongs to the glycosyl hydrolase family 6.</text>
</comment>
<evidence type="ECO:0000256" key="1">
    <source>
        <dbReference type="ARBA" id="ARBA00022729"/>
    </source>
</evidence>
<keyword evidence="11" id="KW-1185">Reference proteome</keyword>
<dbReference type="PROSITE" id="PS00656">
    <property type="entry name" value="GLYCOSYL_HYDROL_F6_2"/>
    <property type="match status" value="1"/>
</dbReference>
<reference evidence="10" key="1">
    <citation type="submission" date="2023-06" db="EMBL/GenBank/DDBJ databases">
        <title>Draft genome sequence of Nocardioides sp. SOB72.</title>
        <authorList>
            <person name="Zhang G."/>
        </authorList>
    </citation>
    <scope>NUCLEOTIDE SEQUENCE</scope>
    <source>
        <strain evidence="10">SOB72</strain>
    </source>
</reference>
<protein>
    <recommendedName>
        <fullName evidence="9">Glucanase</fullName>
        <ecNumber evidence="9">3.2.1.-</ecNumber>
    </recommendedName>
</protein>
<sequence>MLPRSPRARVASLVATAALALGGLAATGTGTVAPVGTAAAATTSTARTTVPAADPAADRTLTKKAKDPRKTRGLFVDQRMPAFTQGEVRHAPIAKKAQALWLGIEYYGTPSVRGVVQQYTDLAVAARKTPVLVVYSIPDRDCDQYSAGGAADGPTYQGWVKQVAAGIGSSKPLVIVEPDAIPFIGDPGCDDVADRLALLRFAVKRLAAAGAWVYLDAGHSGWTPYDGRAALLKRAGVGFGRGIATNVSNFRALADEKAYGTLLRKELKKLGVTGVKQVVDTSRNGARNPVAGDVINPTWARVGKAPKLVFDGGLDGTLWVKHPGESDGPLNGGPASGVWCDLLADRLLGLAERPGC</sequence>
<dbReference type="PIRSF" id="PIRSF001100">
    <property type="entry name" value="Beta_cellobiohydrolase"/>
    <property type="match status" value="1"/>
</dbReference>
<evidence type="ECO:0000256" key="7">
    <source>
        <dbReference type="ARBA" id="ARBA00023326"/>
    </source>
</evidence>
<name>A0ABT8ESF7_9ACTN</name>
<dbReference type="Pfam" id="PF01341">
    <property type="entry name" value="Glyco_hydro_6"/>
    <property type="match status" value="1"/>
</dbReference>
<dbReference type="GO" id="GO:0016787">
    <property type="term" value="F:hydrolase activity"/>
    <property type="evidence" value="ECO:0007669"/>
    <property type="project" value="UniProtKB-KW"/>
</dbReference>
<dbReference type="PRINTS" id="PR00733">
    <property type="entry name" value="GLHYDRLASE6"/>
</dbReference>
<keyword evidence="6 9" id="KW-0326">Glycosidase</keyword>
<keyword evidence="2 9" id="KW-0378">Hydrolase</keyword>